<gene>
    <name evidence="2" type="ORF">E4634_20265</name>
</gene>
<comment type="caution">
    <text evidence="2">The sequence shown here is derived from an EMBL/GenBank/DDBJ whole genome shotgun (WGS) entry which is preliminary data.</text>
</comment>
<evidence type="ECO:0008006" key="4">
    <source>
        <dbReference type="Google" id="ProtNLM"/>
    </source>
</evidence>
<evidence type="ECO:0000313" key="3">
    <source>
        <dbReference type="Proteomes" id="UP000298050"/>
    </source>
</evidence>
<keyword evidence="3" id="KW-1185">Reference proteome</keyword>
<dbReference type="Proteomes" id="UP000298050">
    <property type="component" value="Unassembled WGS sequence"/>
</dbReference>
<feature type="signal peptide" evidence="1">
    <location>
        <begin position="1"/>
        <end position="23"/>
    </location>
</feature>
<dbReference type="AlphaFoldDB" id="A0A4Z0LUH9"/>
<proteinExistence type="predicted"/>
<evidence type="ECO:0000256" key="1">
    <source>
        <dbReference type="SAM" id="SignalP"/>
    </source>
</evidence>
<feature type="chain" id="PRO_5021397743" description="DUF3604 domain-containing protein" evidence="1">
    <location>
        <begin position="24"/>
        <end position="662"/>
    </location>
</feature>
<accession>A0A4Z0LUH9</accession>
<sequence>MKPNVMSAALAAAVAAVSGGATAGEYLSGDFHNHTTCSDGSTSVEVLSEKSLSYLDWFIHVGHSGSGERDCRVSDFLYLNRDSAFNGGLWANTVGDGPETDSAAIKGDYIESTLNGGHVERMWRWQSLQEYNLPGIITARELPGNEDKEAFLGLEWVVPGHEHSSNSISTGQYLEAPNSDAIAQFEYCFARNSDDTSGGAGQGWTCELSEANNEKIKALFDGRPEEGVADYNSTLAGGINISDDGEHVKSTAAVLWMQENFPGESFSVGAHVERQGAFIEDDDEGFNVEHFRDWNSVAPDVAFGFESEPGHQAQFNRGSYNAGRPSSGLYTFGGVGCYAGAEAARPGMDFDGEPLTADDFGASGAYSDVPDDMDPAKVTVCRPGVRTMWDAMLSEGRRFWYFASSDWHSRGSFGPLDFESDNDFWPGEFQEIFTYMDNYGDDPALSIIDSLRSGNSFSVQGQLISSDFSFQACSGGSCASMGETLYIKPGRPVVVNLIAHDPLGVNNSPYFFNNPSLLQVGVEEPINEPSLRHVDFITGVVGKQFTPADPEYFEPMAPPTTRIAKSFSYARPLGGEGARKIIASYTFRPHEDSYIRARGTNIPAGTPNVRDYNGNPLPDNMNDNIACADPACPPHIGGVLTADVEAWANLSFTTNPIFIEVK</sequence>
<name>A0A4Z0LUH9_9GAMM</name>
<organism evidence="2 3">
    <name type="scientific">Mangrovimicrobium sediminis</name>
    <dbReference type="NCBI Taxonomy" id="2562682"/>
    <lineage>
        <taxon>Bacteria</taxon>
        <taxon>Pseudomonadati</taxon>
        <taxon>Pseudomonadota</taxon>
        <taxon>Gammaproteobacteria</taxon>
        <taxon>Cellvibrionales</taxon>
        <taxon>Halieaceae</taxon>
        <taxon>Mangrovimicrobium</taxon>
    </lineage>
</organism>
<evidence type="ECO:0000313" key="2">
    <source>
        <dbReference type="EMBL" id="TGD70940.1"/>
    </source>
</evidence>
<keyword evidence="1" id="KW-0732">Signal</keyword>
<reference evidence="2 3" key="1">
    <citation type="submission" date="2019-04" db="EMBL/GenBank/DDBJ databases">
        <title>Taxonomy of novel Haliea sp. from mangrove soil of West Coast of India.</title>
        <authorList>
            <person name="Verma A."/>
            <person name="Kumar P."/>
            <person name="Krishnamurthi S."/>
        </authorList>
    </citation>
    <scope>NUCLEOTIDE SEQUENCE [LARGE SCALE GENOMIC DNA]</scope>
    <source>
        <strain evidence="2 3">SAOS-164</strain>
    </source>
</reference>
<dbReference type="EMBL" id="SRLE01000017">
    <property type="protein sequence ID" value="TGD70940.1"/>
    <property type="molecule type" value="Genomic_DNA"/>
</dbReference>
<dbReference type="OrthoDB" id="9997at2"/>
<protein>
    <recommendedName>
        <fullName evidence="4">DUF3604 domain-containing protein</fullName>
    </recommendedName>
</protein>
<dbReference type="RefSeq" id="WP_135446505.1">
    <property type="nucleotide sequence ID" value="NZ_SRLE01000017.1"/>
</dbReference>